<dbReference type="Proteomes" id="UP000322983">
    <property type="component" value="Chromosome"/>
</dbReference>
<gene>
    <name evidence="1" type="ORF">IC006_0846</name>
</gene>
<organism evidence="1 2">
    <name type="scientific">Sulfuracidifex tepidarius</name>
    <dbReference type="NCBI Taxonomy" id="1294262"/>
    <lineage>
        <taxon>Archaea</taxon>
        <taxon>Thermoproteota</taxon>
        <taxon>Thermoprotei</taxon>
        <taxon>Sulfolobales</taxon>
        <taxon>Sulfolobaceae</taxon>
        <taxon>Sulfuracidifex</taxon>
    </lineage>
</organism>
<protein>
    <submittedName>
        <fullName evidence="1">Uncharacterized protein</fullName>
    </submittedName>
</protein>
<dbReference type="KEGG" id="step:IC006_0846"/>
<name>A0A510DTP5_9CREN</name>
<dbReference type="AlphaFoldDB" id="A0A510DTP5"/>
<accession>A0A510DTP5</accession>
<sequence length="49" mass="5549">MSNKTMAYVRLKEQDKELIIKIAEYYGVSYSDAVKIAVKHLSKELGISS</sequence>
<evidence type="ECO:0000313" key="1">
    <source>
        <dbReference type="EMBL" id="BBG23561.1"/>
    </source>
</evidence>
<dbReference type="CDD" id="cd22234">
    <property type="entry name" value="RHH_MobB-like"/>
    <property type="match status" value="1"/>
</dbReference>
<keyword evidence="2" id="KW-1185">Reference proteome</keyword>
<dbReference type="EMBL" id="AP018929">
    <property type="protein sequence ID" value="BBG23561.1"/>
    <property type="molecule type" value="Genomic_DNA"/>
</dbReference>
<dbReference type="STRING" id="1294262.GCA_001316085_01577"/>
<evidence type="ECO:0000313" key="2">
    <source>
        <dbReference type="Proteomes" id="UP000322983"/>
    </source>
</evidence>
<dbReference type="GeneID" id="41714646"/>
<proteinExistence type="predicted"/>
<reference evidence="1 2" key="1">
    <citation type="journal article" date="2020" name="Int. J. Syst. Evol. Microbiol.">
        <title>Sulfuracidifex tepidarius gen. nov., sp. nov. and transfer of Sulfolobus metallicus Huber and Stetter 1992 to the genus Sulfuracidifex as Sulfuracidifex metallicus comb. nov.</title>
        <authorList>
            <person name="Itoh T."/>
            <person name="Miura T."/>
            <person name="Sakai H.D."/>
            <person name="Kato S."/>
            <person name="Ohkuma M."/>
            <person name="Takashina T."/>
        </authorList>
    </citation>
    <scope>NUCLEOTIDE SEQUENCE [LARGE SCALE GENOMIC DNA]</scope>
    <source>
        <strain evidence="1 2">IC-006</strain>
    </source>
</reference>
<dbReference type="RefSeq" id="WP_054845938.1">
    <property type="nucleotide sequence ID" value="NZ_AP018929.1"/>
</dbReference>